<dbReference type="InterPro" id="IPR002869">
    <property type="entry name" value="Pyrv_flavodox_OxRed_cen"/>
</dbReference>
<dbReference type="InterPro" id="IPR002880">
    <property type="entry name" value="Pyrv_Fd/Flavodoxin_OxRdtase_N"/>
</dbReference>
<proteinExistence type="predicted"/>
<dbReference type="SUPFAM" id="SSF52922">
    <property type="entry name" value="TK C-terminal domain-like"/>
    <property type="match status" value="1"/>
</dbReference>
<dbReference type="EMBL" id="AFOC01000001">
    <property type="protein sequence ID" value="EGV52905.1"/>
    <property type="molecule type" value="Genomic_DNA"/>
</dbReference>
<reference evidence="7" key="1">
    <citation type="journal article" date="2011" name="ISME J.">
        <title>The endosymbionts of the deep-sea tubeworms Riftia pachyptila and Tevnia jerichonana share an identical physiology as revealed by proteogenomic analyses.</title>
        <authorList>
            <person name="Gardebrecht A."/>
            <person name="Markert S."/>
            <person name="Felbeck H."/>
            <person name="Thuermer A."/>
            <person name="Albrecht D."/>
            <person name="Wollherr A."/>
            <person name="Kabisch J."/>
            <person name="Lehmann R."/>
            <person name="Daniel R."/>
            <person name="Liesegang H."/>
            <person name="Hecker M."/>
            <person name="Sievert S.M."/>
            <person name="Schweder T."/>
        </authorList>
    </citation>
    <scope>NUCLEOTIDE SEQUENCE [LARGE SCALE GENOMIC DNA]</scope>
</reference>
<keyword evidence="8" id="KW-1185">Reference proteome</keyword>
<keyword evidence="7" id="KW-0670">Pyruvate</keyword>
<dbReference type="Gene3D" id="3.30.70.20">
    <property type="match status" value="1"/>
</dbReference>
<keyword evidence="4" id="KW-0411">Iron-sulfur</keyword>
<gene>
    <name evidence="7" type="ORF">Rifp1Sym_aa00630</name>
</gene>
<dbReference type="InterPro" id="IPR017896">
    <property type="entry name" value="4Fe4S_Fe-S-bd"/>
</dbReference>
<keyword evidence="3" id="KW-0408">Iron</keyword>
<evidence type="ECO:0000256" key="4">
    <source>
        <dbReference type="ARBA" id="ARBA00023014"/>
    </source>
</evidence>
<dbReference type="InterPro" id="IPR009014">
    <property type="entry name" value="Transketo_C/PFOR_II"/>
</dbReference>
<dbReference type="PANTHER" id="PTHR32154:SF0">
    <property type="entry name" value="PYRUVATE-FLAVODOXIN OXIDOREDUCTASE-RELATED"/>
    <property type="match status" value="1"/>
</dbReference>
<feature type="coiled-coil region" evidence="5">
    <location>
        <begin position="1469"/>
        <end position="1496"/>
    </location>
</feature>
<sequence>MASSSNSRAPKPKVKNDMPAFTNTAIKLYRKLFGTPAGLMPQDSGIHTLLDGASAIAITEACIAENAAISNRHGTDHANLAWLSEESRQLHNVFGEHLSSHSASSARGALASAIGLASAGRRATLFLDSGELSGALDLLQRAVEQRLPLVIHARNRDIDKSGSSHQALQQLADSGCLLLVAGNVQEAVDFALIARRVAEASLTPAIIAIDSGETANALQDVQLLSPALIQRYIGETEKDLQSQSAAERLLFGEQRPPVPSWHNLDRPSLQSAHRDGRAQGLSRAANATFLQGELSDSLEQAFNAFNAETGRNYSALFSQQAEQADQLIILLGSTLEPALQAHRQLNKRERKATGLLALKSLRPLPETHLLKLLQGKKRLIVMERAETPLAGDPPLLRELRQILGRGQERGEFSGAAPRLESVIYGCGGFPLRSADLTELLQIAHRESSSKRYLGIDFTQSNAHQPKRQVLLDSLRRDYPEIESLGLRARQKEPASSDPALLTLAVDRPADSSASLLAEAATLIHSIAGGYIRSRLGEHTPRWGERAQDSFCFSQSSPTDPGDEAPLDLLLVELHGATEQIPALQRLRKGGILLLQAGDDESNTLTRLPARLQRQIRSRDPQLFLYPAPKWLKPEQRGELALGALCATLAEGLLSAISTRKFLSSHEQQLKTETAERADSLLRAFNAGLESVRHTALPAPTGQQPPAEPSHLPAAVRHLQASGDRYDSLPRFWDQAGILYRQGEQAQLTPDPYLASGVIPPLSATFNDHSGSRTLLPVFDPAACTACGDCWSNCPDSAIGSTAISPTALINAGIGISGADALRPMASKLGARISARGRKGEFSGDSAQQLIHEAFDWLQQKAPLAEERREAAESALARVEAALGCLPLAITETLFHQGEKLKKDGGELLTLTINPEACKACGLCIAVCEPQALTPQPQDQQRLASAQQQWQAWEQLPDTPSETIERVAGEAEPGPMGAQQLSRYALLALASGDTAEAGSGEKIALRQILGTTEFRMQPLLHRFAGELEQLQSRISGLIRETLVDALPSADLDALSKRLEQLQSRSVEISELIDHTNDQLESSGVDAVRLARLTRLAQKLSQHHWQLVQGPQGLGRARYGIALAPGSISEWAATFPLNPFQVPVSLGLPGATSELAMGLLQGQLATALQTLRLVHQAKQELGEAGRNPIAPQQLTWDNLSAEERALCPPLLLIGSEEALGGEEFSQIASQLNSGLPIKVILLAELDGGLDQIEQQGKPLAASHDARTNLGLMALAQRSAFVAQCSIADPSHLHRSLRSALDFSGPALMRLHAPSPLRHGFASDRTLEQARLAVRSRSFPLFSYDPRGEGVFGSRLDLQGNPARSALLHNSDDGQPLTPAHWALTEQRFASRFRALADNDPAPTTLLDWLELEPAARQKKTPILSVTQGKGDAMVLRVDPELAQMAADRLHIWRTLQELAGIVTPFTARVEAEAEERVATQHQAELAALKADYEQQLNATRDSAQTQIAQQLQDRLMHLAGYR</sequence>
<dbReference type="SUPFAM" id="SSF52518">
    <property type="entry name" value="Thiamin diphosphate-binding fold (THDP-binding)"/>
    <property type="match status" value="2"/>
</dbReference>
<dbReference type="Gene3D" id="3.40.50.920">
    <property type="match status" value="1"/>
</dbReference>
<evidence type="ECO:0000256" key="5">
    <source>
        <dbReference type="SAM" id="Coils"/>
    </source>
</evidence>
<protein>
    <submittedName>
        <fullName evidence="7">Pyruvate flavodoxin/ferredoxin oxidoreductase domain protein</fullName>
    </submittedName>
</protein>
<dbReference type="GO" id="GO:0006979">
    <property type="term" value="P:response to oxidative stress"/>
    <property type="evidence" value="ECO:0007669"/>
    <property type="project" value="TreeGrafter"/>
</dbReference>
<feature type="domain" description="4Fe-4S ferredoxin-type" evidence="6">
    <location>
        <begin position="774"/>
        <end position="803"/>
    </location>
</feature>
<evidence type="ECO:0000256" key="3">
    <source>
        <dbReference type="ARBA" id="ARBA00023004"/>
    </source>
</evidence>
<accession>G2D938</accession>
<keyword evidence="2" id="KW-0560">Oxidoreductase</keyword>
<feature type="coiled-coil region" evidence="5">
    <location>
        <begin position="1019"/>
        <end position="1070"/>
    </location>
</feature>
<dbReference type="Proteomes" id="UP000004491">
    <property type="component" value="Unassembled WGS sequence"/>
</dbReference>
<keyword evidence="5" id="KW-0175">Coiled coil</keyword>
<dbReference type="GO" id="GO:0016491">
    <property type="term" value="F:oxidoreductase activity"/>
    <property type="evidence" value="ECO:0007669"/>
    <property type="project" value="UniProtKB-KW"/>
</dbReference>
<dbReference type="Pfam" id="PF17147">
    <property type="entry name" value="PFOR_II"/>
    <property type="match status" value="1"/>
</dbReference>
<dbReference type="InterPro" id="IPR029061">
    <property type="entry name" value="THDP-binding"/>
</dbReference>
<dbReference type="InterPro" id="IPR050722">
    <property type="entry name" value="Pyruvate:ferred/Flavod_OxRd"/>
</dbReference>
<evidence type="ECO:0000256" key="1">
    <source>
        <dbReference type="ARBA" id="ARBA00022723"/>
    </source>
</evidence>
<evidence type="ECO:0000313" key="8">
    <source>
        <dbReference type="Proteomes" id="UP000004491"/>
    </source>
</evidence>
<evidence type="ECO:0000256" key="2">
    <source>
        <dbReference type="ARBA" id="ARBA00023002"/>
    </source>
</evidence>
<dbReference type="PROSITE" id="PS51379">
    <property type="entry name" value="4FE4S_FER_2"/>
    <property type="match status" value="2"/>
</dbReference>
<dbReference type="SUPFAM" id="SSF54862">
    <property type="entry name" value="4Fe-4S ferredoxins"/>
    <property type="match status" value="1"/>
</dbReference>
<name>G2D938_9GAMM</name>
<dbReference type="Gene3D" id="3.40.920.10">
    <property type="entry name" value="Pyruvate-ferredoxin oxidoreductase, PFOR, domain III"/>
    <property type="match status" value="1"/>
</dbReference>
<dbReference type="Pfam" id="PF01855">
    <property type="entry name" value="POR_N"/>
    <property type="match status" value="1"/>
</dbReference>
<comment type="caution">
    <text evidence="7">The sequence shown here is derived from an EMBL/GenBank/DDBJ whole genome shotgun (WGS) entry which is preliminary data.</text>
</comment>
<dbReference type="InterPro" id="IPR017900">
    <property type="entry name" value="4Fe4S_Fe_S_CS"/>
</dbReference>
<dbReference type="GO" id="GO:0051536">
    <property type="term" value="F:iron-sulfur cluster binding"/>
    <property type="evidence" value="ECO:0007669"/>
    <property type="project" value="UniProtKB-KW"/>
</dbReference>
<dbReference type="SUPFAM" id="SSF53323">
    <property type="entry name" value="Pyruvate-ferredoxin oxidoreductase, PFOR, domain III"/>
    <property type="match status" value="1"/>
</dbReference>
<dbReference type="GO" id="GO:0046872">
    <property type="term" value="F:metal ion binding"/>
    <property type="evidence" value="ECO:0007669"/>
    <property type="project" value="UniProtKB-KW"/>
</dbReference>
<dbReference type="PROSITE" id="PS00198">
    <property type="entry name" value="4FE4S_FER_1"/>
    <property type="match status" value="2"/>
</dbReference>
<evidence type="ECO:0000313" key="7">
    <source>
        <dbReference type="EMBL" id="EGV52905.1"/>
    </source>
</evidence>
<feature type="domain" description="4Fe-4S ferredoxin-type" evidence="6">
    <location>
        <begin position="908"/>
        <end position="937"/>
    </location>
</feature>
<keyword evidence="1" id="KW-0479">Metal-binding</keyword>
<dbReference type="CDD" id="cd07034">
    <property type="entry name" value="TPP_PYR_PFOR_IOR-alpha_like"/>
    <property type="match status" value="1"/>
</dbReference>
<dbReference type="PANTHER" id="PTHR32154">
    <property type="entry name" value="PYRUVATE-FLAVODOXIN OXIDOREDUCTASE-RELATED"/>
    <property type="match status" value="1"/>
</dbReference>
<evidence type="ECO:0000259" key="6">
    <source>
        <dbReference type="PROSITE" id="PS51379"/>
    </source>
</evidence>
<organism evidence="7 8">
    <name type="scientific">endosymbiont of Riftia pachyptila</name>
    <name type="common">vent Ph05</name>
    <dbReference type="NCBI Taxonomy" id="1048808"/>
    <lineage>
        <taxon>Bacteria</taxon>
        <taxon>Pseudomonadati</taxon>
        <taxon>Pseudomonadota</taxon>
        <taxon>Gammaproteobacteria</taxon>
        <taxon>sulfur-oxidizing symbionts</taxon>
    </lineage>
</organism>
<dbReference type="Gene3D" id="3.40.50.970">
    <property type="match status" value="2"/>
</dbReference>
<dbReference type="InterPro" id="IPR033412">
    <property type="entry name" value="PFOR_II"/>
</dbReference>